<organism evidence="1 2">
    <name type="scientific">Fusicatenibacter faecihominis</name>
    <dbReference type="NCBI Taxonomy" id="2881276"/>
    <lineage>
        <taxon>Bacteria</taxon>
        <taxon>Bacillati</taxon>
        <taxon>Bacillota</taxon>
        <taxon>Clostridia</taxon>
        <taxon>Lachnospirales</taxon>
        <taxon>Lachnospiraceae</taxon>
        <taxon>Fusicatenibacter</taxon>
    </lineage>
</organism>
<dbReference type="InterPro" id="IPR019271">
    <property type="entry name" value="DUF2284_metal-binding"/>
</dbReference>
<reference evidence="1 2" key="1">
    <citation type="submission" date="2021-10" db="EMBL/GenBank/DDBJ databases">
        <title>Anaerobic single-cell dispensing facilitates the cultivation of human gut bacteria.</title>
        <authorList>
            <person name="Afrizal A."/>
        </authorList>
    </citation>
    <scope>NUCLEOTIDE SEQUENCE [LARGE SCALE GENOMIC DNA]</scope>
    <source>
        <strain evidence="1 2">CLA-AA-H277</strain>
    </source>
</reference>
<keyword evidence="2" id="KW-1185">Reference proteome</keyword>
<comment type="caution">
    <text evidence="1">The sequence shown here is derived from an EMBL/GenBank/DDBJ whole genome shotgun (WGS) entry which is preliminary data.</text>
</comment>
<accession>A0AAE3J5C2</accession>
<dbReference type="Proteomes" id="UP001197875">
    <property type="component" value="Unassembled WGS sequence"/>
</dbReference>
<name>A0AAE3J5C2_9FIRM</name>
<gene>
    <name evidence="1" type="ORF">LKD71_03860</name>
</gene>
<sequence>MDLIQAAKNLGFSDAAIMNTKDLVFKPEYRKFCEENQCGNYNLNPACPPESGTVEEMMAQALKYEKTLVLQTIQTPEMEYKKAKHSHNQLTEQLAEQMKAAGMTDLLIMSAGPYKHHSCMSAYCVDAQEMADAVGMICWGHDGKIRYFSQILFHENSCME</sequence>
<dbReference type="RefSeq" id="WP_227614421.1">
    <property type="nucleotide sequence ID" value="NZ_JAJEPR010000004.1"/>
</dbReference>
<dbReference type="EMBL" id="JAJEPR010000004">
    <property type="protein sequence ID" value="MCC2188969.1"/>
    <property type="molecule type" value="Genomic_DNA"/>
</dbReference>
<dbReference type="AlphaFoldDB" id="A0AAE3J5C2"/>
<evidence type="ECO:0000313" key="2">
    <source>
        <dbReference type="Proteomes" id="UP001197875"/>
    </source>
</evidence>
<protein>
    <submittedName>
        <fullName evidence="1">DUF2284 domain-containing protein</fullName>
    </submittedName>
</protein>
<evidence type="ECO:0000313" key="1">
    <source>
        <dbReference type="EMBL" id="MCC2188969.1"/>
    </source>
</evidence>
<proteinExistence type="predicted"/>
<dbReference type="Pfam" id="PF10050">
    <property type="entry name" value="DUF2284"/>
    <property type="match status" value="1"/>
</dbReference>